<dbReference type="Proteomes" id="UP000006875">
    <property type="component" value="Chromosome"/>
</dbReference>
<dbReference type="eggNOG" id="COG3462">
    <property type="taxonomic scope" value="Bacteria"/>
</dbReference>
<dbReference type="EMBL" id="CP002281">
    <property type="protein sequence ID" value="ADO82562.1"/>
    <property type="molecule type" value="Genomic_DNA"/>
</dbReference>
<evidence type="ECO:0000256" key="1">
    <source>
        <dbReference type="SAM" id="Phobius"/>
    </source>
</evidence>
<feature type="domain" description="SHOCT" evidence="2">
    <location>
        <begin position="51"/>
        <end position="77"/>
    </location>
</feature>
<keyword evidence="1" id="KW-1133">Transmembrane helix</keyword>
<name>E3H781_ILYPC</name>
<evidence type="ECO:0000259" key="2">
    <source>
        <dbReference type="Pfam" id="PF09851"/>
    </source>
</evidence>
<dbReference type="OrthoDB" id="48047at2"/>
<proteinExistence type="predicted"/>
<reference evidence="3 4" key="1">
    <citation type="journal article" date="2010" name="Stand. Genomic Sci.">
        <title>Complete genome sequence of Ilyobacter polytropus type strain (CuHbu1).</title>
        <authorList>
            <person name="Sikorski J."/>
            <person name="Chertkov O."/>
            <person name="Lapidus A."/>
            <person name="Nolan M."/>
            <person name="Lucas S."/>
            <person name="Del Rio T.G."/>
            <person name="Tice H."/>
            <person name="Cheng J.F."/>
            <person name="Tapia R."/>
            <person name="Han C."/>
            <person name="Goodwin L."/>
            <person name="Pitluck S."/>
            <person name="Liolios K."/>
            <person name="Ivanova N."/>
            <person name="Mavromatis K."/>
            <person name="Mikhailova N."/>
            <person name="Pati A."/>
            <person name="Chen A."/>
            <person name="Palaniappan K."/>
            <person name="Land M."/>
            <person name="Hauser L."/>
            <person name="Chang Y.J."/>
            <person name="Jeffries C.D."/>
            <person name="Brambilla E."/>
            <person name="Yasawong M."/>
            <person name="Rohde M."/>
            <person name="Pukall R."/>
            <person name="Spring S."/>
            <person name="Goker M."/>
            <person name="Woyke T."/>
            <person name="Bristow J."/>
            <person name="Eisen J.A."/>
            <person name="Markowitz V."/>
            <person name="Hugenholtz P."/>
            <person name="Kyrpides N.C."/>
            <person name="Klenk H.P."/>
        </authorList>
    </citation>
    <scope>NUCLEOTIDE SEQUENCE [LARGE SCALE GENOMIC DNA]</scope>
    <source>
        <strain evidence="4">ATCC 51220 / DSM 2926 / LMG 16218 / CuHBu1</strain>
    </source>
</reference>
<feature type="transmembrane region" description="Helical" evidence="1">
    <location>
        <begin position="17"/>
        <end position="38"/>
    </location>
</feature>
<keyword evidence="1" id="KW-0812">Transmembrane</keyword>
<gene>
    <name evidence="3" type="ordered locus">Ilyop_0776</name>
</gene>
<dbReference type="HOGENOM" id="CLU_159099_3_0_0"/>
<dbReference type="AlphaFoldDB" id="E3H781"/>
<keyword evidence="4" id="KW-1185">Reference proteome</keyword>
<dbReference type="InterPro" id="IPR018649">
    <property type="entry name" value="SHOCT"/>
</dbReference>
<evidence type="ECO:0000313" key="3">
    <source>
        <dbReference type="EMBL" id="ADO82562.1"/>
    </source>
</evidence>
<protein>
    <recommendedName>
        <fullName evidence="2">SHOCT domain-containing protein</fullName>
    </recommendedName>
</protein>
<accession>E3H781</accession>
<evidence type="ECO:0000313" key="4">
    <source>
        <dbReference type="Proteomes" id="UP000006875"/>
    </source>
</evidence>
<sequence>MRQLCFEYFNRGGMFRWMGGGLMMLFPILLIVLIFYFFNKNDKNNNIENVTPLDILKKRYARGEITKQEFEDMKKDIQ</sequence>
<keyword evidence="1" id="KW-0472">Membrane</keyword>
<dbReference type="KEGG" id="ipo:Ilyop_0776"/>
<organism evidence="3 4">
    <name type="scientific">Ilyobacter polytropus (strain ATCC 51220 / DSM 2926 / LMG 16218 / CuHBu1)</name>
    <dbReference type="NCBI Taxonomy" id="572544"/>
    <lineage>
        <taxon>Bacteria</taxon>
        <taxon>Fusobacteriati</taxon>
        <taxon>Fusobacteriota</taxon>
        <taxon>Fusobacteriia</taxon>
        <taxon>Fusobacteriales</taxon>
        <taxon>Fusobacteriaceae</taxon>
        <taxon>Ilyobacter</taxon>
    </lineage>
</organism>
<dbReference type="Pfam" id="PF09851">
    <property type="entry name" value="SHOCT"/>
    <property type="match status" value="1"/>
</dbReference>
<dbReference type="RefSeq" id="WP_013387232.1">
    <property type="nucleotide sequence ID" value="NC_014632.1"/>
</dbReference>